<sequence>MTLNTYRKFRLYSALLPLIMIMSFIPWGEVNSLPVTKMNVGPVNPSASVEAQELLSYLVGLSGKGILSGQHDYLERPDDYNAKLKDTSGQYAVLHGYELGAINNQSKKTAALERQAVVKSAIDWYNNGGIVAMTFHQNLPGTPAAWSNVSKGLSQEDFNAYVTPGTPQYKSLIADLDQIAIYLKQLRDAGVPVIWRPYHEMNGGWFWWGKKSNFKALWNIMYDRFVDTHKLNNLLWTWNPNAPNEWSDPYLPYYPGSDKVDILGADIYNNDYNQVYYDSLLELANGKPIGIGESGELPDPEMMALYQSKWVYMMTWGKMLTEKNSTQKIKNFMSSTHTVSRDKLVSRLPVKNQPTVKPTNPPVKNTAHNSLSGDYFNNIELAGKPALSRKDNKIDFNWRGGSPGSAIENDSFSVRWKGKIKPQFSEKYTFYASSDDGVRVWVGNKLLIDSWNKQSGVTRQGSITLNAGTLYNIKVEYFENHGDASIRLKWKSPHLKEAVIPQSALFSP</sequence>
<dbReference type="PRINTS" id="PR00739">
    <property type="entry name" value="GLHYDRLASE26"/>
</dbReference>
<dbReference type="GO" id="GO:0016985">
    <property type="term" value="F:mannan endo-1,4-beta-mannosidase activity"/>
    <property type="evidence" value="ECO:0007669"/>
    <property type="project" value="InterPro"/>
</dbReference>
<evidence type="ECO:0000256" key="2">
    <source>
        <dbReference type="ARBA" id="ARBA00022801"/>
    </source>
</evidence>
<dbReference type="Pfam" id="PF02156">
    <property type="entry name" value="Glyco_hydro_26"/>
    <property type="match status" value="1"/>
</dbReference>
<keyword evidence="3 4" id="KW-0326">Glycosidase</keyword>
<dbReference type="eggNOG" id="COG4124">
    <property type="taxonomic scope" value="Bacteria"/>
</dbReference>
<dbReference type="Proteomes" id="UP000029734">
    <property type="component" value="Unassembled WGS sequence"/>
</dbReference>
<organism evidence="8 9">
    <name type="scientific">Paenibacillus wynnii</name>
    <dbReference type="NCBI Taxonomy" id="268407"/>
    <lineage>
        <taxon>Bacteria</taxon>
        <taxon>Bacillati</taxon>
        <taxon>Bacillota</taxon>
        <taxon>Bacilli</taxon>
        <taxon>Bacillales</taxon>
        <taxon>Paenibacillaceae</taxon>
        <taxon>Paenibacillus</taxon>
    </lineage>
</organism>
<feature type="active site" description="Proton donor" evidence="4">
    <location>
        <position position="200"/>
    </location>
</feature>
<dbReference type="AlphaFoldDB" id="A0A098M9H9"/>
<evidence type="ECO:0000259" key="6">
    <source>
        <dbReference type="PROSITE" id="PS51764"/>
    </source>
</evidence>
<evidence type="ECO:0000256" key="5">
    <source>
        <dbReference type="SAM" id="Phobius"/>
    </source>
</evidence>
<reference evidence="8 9" key="1">
    <citation type="submission" date="2014-08" db="EMBL/GenBank/DDBJ databases">
        <authorList>
            <person name="den Bakker H.C."/>
        </authorList>
    </citation>
    <scope>NUCLEOTIDE SEQUENCE [LARGE SCALE GENOMIC DNA]</scope>
    <source>
        <strain evidence="8 9">DSM 18334</strain>
    </source>
</reference>
<dbReference type="PROSITE" id="PS51820">
    <property type="entry name" value="PA14"/>
    <property type="match status" value="1"/>
</dbReference>
<dbReference type="EMBL" id="JQCR01000002">
    <property type="protein sequence ID" value="KGE19205.1"/>
    <property type="molecule type" value="Genomic_DNA"/>
</dbReference>
<dbReference type="Gene3D" id="3.20.20.80">
    <property type="entry name" value="Glycosidases"/>
    <property type="match status" value="1"/>
</dbReference>
<feature type="domain" description="PA14" evidence="7">
    <location>
        <begin position="366"/>
        <end position="504"/>
    </location>
</feature>
<dbReference type="SUPFAM" id="SSF51445">
    <property type="entry name" value="(Trans)glycosidases"/>
    <property type="match status" value="1"/>
</dbReference>
<evidence type="ECO:0000256" key="4">
    <source>
        <dbReference type="PROSITE-ProRule" id="PRU01100"/>
    </source>
</evidence>
<dbReference type="Pfam" id="PF07691">
    <property type="entry name" value="PA14"/>
    <property type="match status" value="1"/>
</dbReference>
<feature type="active site" description="Nucleophile" evidence="4">
    <location>
        <position position="293"/>
    </location>
</feature>
<accession>A0A098M9H9</accession>
<dbReference type="Gene3D" id="3.90.182.10">
    <property type="entry name" value="Toxin - Anthrax Protective Antigen,domain 1"/>
    <property type="match status" value="1"/>
</dbReference>
<dbReference type="InterPro" id="IPR037524">
    <property type="entry name" value="PA14/GLEYA"/>
</dbReference>
<feature type="domain" description="GH26" evidence="6">
    <location>
        <begin position="49"/>
        <end position="342"/>
    </location>
</feature>
<reference evidence="8 9" key="2">
    <citation type="submission" date="2014-10" db="EMBL/GenBank/DDBJ databases">
        <title>Comparative genomics of the Paenibacillus odorifer group.</title>
        <authorList>
            <person name="Tsai Y.-C."/>
            <person name="Martin N."/>
            <person name="Korlach J."/>
            <person name="Wiedmann M."/>
        </authorList>
    </citation>
    <scope>NUCLEOTIDE SEQUENCE [LARGE SCALE GENOMIC DNA]</scope>
    <source>
        <strain evidence="8 9">DSM 18334</strain>
    </source>
</reference>
<comment type="similarity">
    <text evidence="1 4">Belongs to the glycosyl hydrolase 26 family.</text>
</comment>
<dbReference type="STRING" id="268407.PWYN_07460"/>
<dbReference type="PANTHER" id="PTHR40079">
    <property type="entry name" value="MANNAN ENDO-1,4-BETA-MANNOSIDASE E-RELATED"/>
    <property type="match status" value="1"/>
</dbReference>
<dbReference type="InterPro" id="IPR000805">
    <property type="entry name" value="Glyco_hydro_26"/>
</dbReference>
<protein>
    <submittedName>
        <fullName evidence="8">Glycosyl hydrolase</fullName>
    </submittedName>
</protein>
<keyword evidence="9" id="KW-1185">Reference proteome</keyword>
<dbReference type="eggNOG" id="COG1409">
    <property type="taxonomic scope" value="Bacteria"/>
</dbReference>
<keyword evidence="2 4" id="KW-0378">Hydrolase</keyword>
<proteinExistence type="inferred from homology"/>
<gene>
    <name evidence="8" type="ORF">PWYN_07460</name>
</gene>
<feature type="transmembrane region" description="Helical" evidence="5">
    <location>
        <begin position="9"/>
        <end position="28"/>
    </location>
</feature>
<dbReference type="PROSITE" id="PS51764">
    <property type="entry name" value="GH26"/>
    <property type="match status" value="1"/>
</dbReference>
<keyword evidence="5" id="KW-0812">Transmembrane</keyword>
<evidence type="ECO:0000256" key="1">
    <source>
        <dbReference type="ARBA" id="ARBA00007754"/>
    </source>
</evidence>
<keyword evidence="5" id="KW-1133">Transmembrane helix</keyword>
<keyword evidence="5" id="KW-0472">Membrane</keyword>
<evidence type="ECO:0000313" key="8">
    <source>
        <dbReference type="EMBL" id="KGE19205.1"/>
    </source>
</evidence>
<comment type="caution">
    <text evidence="8">The sequence shown here is derived from an EMBL/GenBank/DDBJ whole genome shotgun (WGS) entry which is preliminary data.</text>
</comment>
<evidence type="ECO:0000256" key="3">
    <source>
        <dbReference type="ARBA" id="ARBA00023295"/>
    </source>
</evidence>
<dbReference type="GO" id="GO:0006080">
    <property type="term" value="P:substituted mannan metabolic process"/>
    <property type="evidence" value="ECO:0007669"/>
    <property type="project" value="InterPro"/>
</dbReference>
<dbReference type="InterPro" id="IPR011658">
    <property type="entry name" value="PA14_dom"/>
</dbReference>
<evidence type="ECO:0000259" key="7">
    <source>
        <dbReference type="PROSITE" id="PS51820"/>
    </source>
</evidence>
<dbReference type="SUPFAM" id="SSF56988">
    <property type="entry name" value="Anthrax protective antigen"/>
    <property type="match status" value="1"/>
</dbReference>
<dbReference type="InterPro" id="IPR022790">
    <property type="entry name" value="GH26_dom"/>
</dbReference>
<dbReference type="SMART" id="SM00758">
    <property type="entry name" value="PA14"/>
    <property type="match status" value="1"/>
</dbReference>
<dbReference type="PANTHER" id="PTHR40079:SF4">
    <property type="entry name" value="GH26 DOMAIN-CONTAINING PROTEIN-RELATED"/>
    <property type="match status" value="1"/>
</dbReference>
<dbReference type="InterPro" id="IPR017853">
    <property type="entry name" value="GH"/>
</dbReference>
<name>A0A098M9H9_9BACL</name>
<evidence type="ECO:0000313" key="9">
    <source>
        <dbReference type="Proteomes" id="UP000029734"/>
    </source>
</evidence>